<evidence type="ECO:0000313" key="1">
    <source>
        <dbReference type="EMBL" id="GJT49836.1"/>
    </source>
</evidence>
<proteinExistence type="predicted"/>
<keyword evidence="2" id="KW-1185">Reference proteome</keyword>
<reference evidence="1" key="1">
    <citation type="journal article" date="2022" name="Int. J. Mol. Sci.">
        <title>Draft Genome of Tanacetum Coccineum: Genomic Comparison of Closely Related Tanacetum-Family Plants.</title>
        <authorList>
            <person name="Yamashiro T."/>
            <person name="Shiraishi A."/>
            <person name="Nakayama K."/>
            <person name="Satake H."/>
        </authorList>
    </citation>
    <scope>NUCLEOTIDE SEQUENCE</scope>
</reference>
<gene>
    <name evidence="1" type="ORF">Tco_0975993</name>
</gene>
<dbReference type="EMBL" id="BQNB010016270">
    <property type="protein sequence ID" value="GJT49836.1"/>
    <property type="molecule type" value="Genomic_DNA"/>
</dbReference>
<comment type="caution">
    <text evidence="1">The sequence shown here is derived from an EMBL/GenBank/DDBJ whole genome shotgun (WGS) entry which is preliminary data.</text>
</comment>
<name>A0ABQ5EG04_9ASTR</name>
<sequence>MSYNSQFYDSEDFFPEGVEVHYLGIPRSVSNSESFMIDHKLGPFMRKFEWIDSPNPRIPRKGDRANIPQEPSTVDFYLEMRVTPNSDDMNDRTGMFTMHSDVFTSALCTCVSVLTSTNIDASTNPIQSGSQHVENTRPILYFNVATTSSPNGSANKNGGEHVGYTPINVFPTSYAIKVIDRMKNSLYGYYIDKRLVFPVVECLLKEDMSRVLVWGKFYDVLMVAYTSDGLSLIAMKISTSMMLDSYKNSMCLGSWCRTNDARFKKSGGNDADTKKFKSVLVKPNTIYHPKVNQLTKEVSPKIAPSFGKKKVSTTPKSSKKTCKTNTLTLGNGTFSPSNLFEALNVDNPFTEELDSGNIDSTSGMQEEGQSVTTIVENINMIE</sequence>
<reference evidence="1" key="2">
    <citation type="submission" date="2022-01" db="EMBL/GenBank/DDBJ databases">
        <authorList>
            <person name="Yamashiro T."/>
            <person name="Shiraishi A."/>
            <person name="Satake H."/>
            <person name="Nakayama K."/>
        </authorList>
    </citation>
    <scope>NUCLEOTIDE SEQUENCE</scope>
</reference>
<organism evidence="1 2">
    <name type="scientific">Tanacetum coccineum</name>
    <dbReference type="NCBI Taxonomy" id="301880"/>
    <lineage>
        <taxon>Eukaryota</taxon>
        <taxon>Viridiplantae</taxon>
        <taxon>Streptophyta</taxon>
        <taxon>Embryophyta</taxon>
        <taxon>Tracheophyta</taxon>
        <taxon>Spermatophyta</taxon>
        <taxon>Magnoliopsida</taxon>
        <taxon>eudicotyledons</taxon>
        <taxon>Gunneridae</taxon>
        <taxon>Pentapetalae</taxon>
        <taxon>asterids</taxon>
        <taxon>campanulids</taxon>
        <taxon>Asterales</taxon>
        <taxon>Asteraceae</taxon>
        <taxon>Asteroideae</taxon>
        <taxon>Anthemideae</taxon>
        <taxon>Anthemidinae</taxon>
        <taxon>Tanacetum</taxon>
    </lineage>
</organism>
<evidence type="ECO:0000313" key="2">
    <source>
        <dbReference type="Proteomes" id="UP001151760"/>
    </source>
</evidence>
<accession>A0ABQ5EG04</accession>
<protein>
    <submittedName>
        <fullName evidence="1">Uncharacterized protein</fullName>
    </submittedName>
</protein>
<dbReference type="Proteomes" id="UP001151760">
    <property type="component" value="Unassembled WGS sequence"/>
</dbReference>